<evidence type="ECO:0000313" key="2">
    <source>
        <dbReference type="Proteomes" id="UP000800097"/>
    </source>
</evidence>
<sequence>MVWEEGGEGGYVQNPQGVHHVFFTGDARPRAPPILEVSNMKLEENDACQVILFDSKNAALFYEPQDATAVRRSIAFDLYVNLHVPGFDDNVDAINEAACRTMTLGHLLTTTPIPGYNDRFHQLLFSPESIEAIFAKLAQLNIGPPPNTTPVATEDPNLKIKFQQWEAENIAKAATIFNAPLRLQGTYNNTLDFQDRLRARMLNDMRRSFLGLRFFPHKPRDGDKEPARIWIRDMGMTEIVLRVGQYFPIALPLHQPHLIPPHKLSLGGAAIYQNALELIANGYADADGLLYSVGTLAQALGDAFGAYKEIQHNPEPEINDNDLLIYQTRCLYLFWCADYVAGCMSRRVKSEFVKPKVAKAKKGAMGRDAHALLLNYVAWCLFVDELPPRPFHVRQPVDA</sequence>
<reference evidence="1" key="1">
    <citation type="journal article" date="2020" name="Stud. Mycol.">
        <title>101 Dothideomycetes genomes: a test case for predicting lifestyles and emergence of pathogens.</title>
        <authorList>
            <person name="Haridas S."/>
            <person name="Albert R."/>
            <person name="Binder M."/>
            <person name="Bloem J."/>
            <person name="Labutti K."/>
            <person name="Salamov A."/>
            <person name="Andreopoulos B."/>
            <person name="Baker S."/>
            <person name="Barry K."/>
            <person name="Bills G."/>
            <person name="Bluhm B."/>
            <person name="Cannon C."/>
            <person name="Castanera R."/>
            <person name="Culley D."/>
            <person name="Daum C."/>
            <person name="Ezra D."/>
            <person name="Gonzalez J."/>
            <person name="Henrissat B."/>
            <person name="Kuo A."/>
            <person name="Liang C."/>
            <person name="Lipzen A."/>
            <person name="Lutzoni F."/>
            <person name="Magnuson J."/>
            <person name="Mondo S."/>
            <person name="Nolan M."/>
            <person name="Ohm R."/>
            <person name="Pangilinan J."/>
            <person name="Park H.-J."/>
            <person name="Ramirez L."/>
            <person name="Alfaro M."/>
            <person name="Sun H."/>
            <person name="Tritt A."/>
            <person name="Yoshinaga Y."/>
            <person name="Zwiers L.-H."/>
            <person name="Turgeon B."/>
            <person name="Goodwin S."/>
            <person name="Spatafora J."/>
            <person name="Crous P."/>
            <person name="Grigoriev I."/>
        </authorList>
    </citation>
    <scope>NUCLEOTIDE SEQUENCE</scope>
    <source>
        <strain evidence="1">CBS 379.55</strain>
    </source>
</reference>
<dbReference type="EMBL" id="ML986497">
    <property type="protein sequence ID" value="KAF2275514.1"/>
    <property type="molecule type" value="Genomic_DNA"/>
</dbReference>
<keyword evidence="2" id="KW-1185">Reference proteome</keyword>
<protein>
    <submittedName>
        <fullName evidence="1">Uncharacterized protein</fullName>
    </submittedName>
</protein>
<accession>A0A6A6JH31</accession>
<dbReference type="OrthoDB" id="3932667at2759"/>
<evidence type="ECO:0000313" key="1">
    <source>
        <dbReference type="EMBL" id="KAF2275514.1"/>
    </source>
</evidence>
<proteinExistence type="predicted"/>
<dbReference type="AlphaFoldDB" id="A0A6A6JH31"/>
<dbReference type="RefSeq" id="XP_033653053.1">
    <property type="nucleotide sequence ID" value="XM_033798610.1"/>
</dbReference>
<name>A0A6A6JH31_WESOR</name>
<dbReference type="GeneID" id="54551785"/>
<dbReference type="Proteomes" id="UP000800097">
    <property type="component" value="Unassembled WGS sequence"/>
</dbReference>
<organism evidence="1 2">
    <name type="scientific">Westerdykella ornata</name>
    <dbReference type="NCBI Taxonomy" id="318751"/>
    <lineage>
        <taxon>Eukaryota</taxon>
        <taxon>Fungi</taxon>
        <taxon>Dikarya</taxon>
        <taxon>Ascomycota</taxon>
        <taxon>Pezizomycotina</taxon>
        <taxon>Dothideomycetes</taxon>
        <taxon>Pleosporomycetidae</taxon>
        <taxon>Pleosporales</taxon>
        <taxon>Sporormiaceae</taxon>
        <taxon>Westerdykella</taxon>
    </lineage>
</organism>
<gene>
    <name evidence="1" type="ORF">EI97DRAFT_434346</name>
</gene>